<dbReference type="GO" id="GO:0003824">
    <property type="term" value="F:catalytic activity"/>
    <property type="evidence" value="ECO:0007669"/>
    <property type="project" value="InterPro"/>
</dbReference>
<dbReference type="PANTHER" id="PTHR31635">
    <property type="entry name" value="REVERSE TRANSCRIPTASE DOMAIN-CONTAINING PROTEIN-RELATED"/>
    <property type="match status" value="1"/>
</dbReference>
<dbReference type="CDD" id="cd01650">
    <property type="entry name" value="RT_nLTR_like"/>
    <property type="match status" value="1"/>
</dbReference>
<dbReference type="Ensembl" id="ENSACAT00000036854.1">
    <property type="protein sequence ID" value="ENSACAP00000028292.1"/>
    <property type="gene ID" value="ENSACAG00000036621.1"/>
</dbReference>
<dbReference type="Pfam" id="PF03372">
    <property type="entry name" value="Exo_endo_phos"/>
    <property type="match status" value="1"/>
</dbReference>
<dbReference type="InterPro" id="IPR005135">
    <property type="entry name" value="Endo/exonuclease/phosphatase"/>
</dbReference>
<evidence type="ECO:0000259" key="3">
    <source>
        <dbReference type="PROSITE" id="PS50878"/>
    </source>
</evidence>
<name>A0A803SZA2_ANOCA</name>
<evidence type="ECO:0000256" key="1">
    <source>
        <dbReference type="SAM" id="Coils"/>
    </source>
</evidence>
<keyword evidence="1" id="KW-0175">Coiled coil</keyword>
<keyword evidence="5" id="KW-1185">Reference proteome</keyword>
<organism evidence="4 5">
    <name type="scientific">Anolis carolinensis</name>
    <name type="common">Green anole</name>
    <name type="synonym">American chameleon</name>
    <dbReference type="NCBI Taxonomy" id="28377"/>
    <lineage>
        <taxon>Eukaryota</taxon>
        <taxon>Metazoa</taxon>
        <taxon>Chordata</taxon>
        <taxon>Craniata</taxon>
        <taxon>Vertebrata</taxon>
        <taxon>Euteleostomi</taxon>
        <taxon>Lepidosauria</taxon>
        <taxon>Squamata</taxon>
        <taxon>Bifurcata</taxon>
        <taxon>Unidentata</taxon>
        <taxon>Episquamata</taxon>
        <taxon>Toxicofera</taxon>
        <taxon>Iguania</taxon>
        <taxon>Dactyloidae</taxon>
        <taxon>Anolis</taxon>
    </lineage>
</organism>
<dbReference type="InterPro" id="IPR000477">
    <property type="entry name" value="RT_dom"/>
</dbReference>
<feature type="domain" description="Reverse transcriptase" evidence="3">
    <location>
        <begin position="520"/>
        <end position="794"/>
    </location>
</feature>
<feature type="compositionally biased region" description="Basic residues" evidence="2">
    <location>
        <begin position="1"/>
        <end position="16"/>
    </location>
</feature>
<feature type="coiled-coil region" evidence="1">
    <location>
        <begin position="329"/>
        <end position="376"/>
    </location>
</feature>
<evidence type="ECO:0000256" key="2">
    <source>
        <dbReference type="SAM" id="MobiDB-lite"/>
    </source>
</evidence>
<dbReference type="InterPro" id="IPR043502">
    <property type="entry name" value="DNA/RNA_pol_sf"/>
</dbReference>
<evidence type="ECO:0000313" key="5">
    <source>
        <dbReference type="Proteomes" id="UP000001646"/>
    </source>
</evidence>
<dbReference type="PROSITE" id="PS50878">
    <property type="entry name" value="RT_POL"/>
    <property type="match status" value="1"/>
</dbReference>
<dbReference type="SUPFAM" id="SSF56219">
    <property type="entry name" value="DNase I-like"/>
    <property type="match status" value="1"/>
</dbReference>
<dbReference type="Gene3D" id="3.60.10.10">
    <property type="entry name" value="Endonuclease/exonuclease/phosphatase"/>
    <property type="match status" value="1"/>
</dbReference>
<dbReference type="CDD" id="cd09076">
    <property type="entry name" value="L1-EN"/>
    <property type="match status" value="1"/>
</dbReference>
<protein>
    <recommendedName>
        <fullName evidence="3">Reverse transcriptase domain-containing protein</fullName>
    </recommendedName>
</protein>
<reference evidence="4" key="2">
    <citation type="submission" date="2025-08" db="UniProtKB">
        <authorList>
            <consortium name="Ensembl"/>
        </authorList>
    </citation>
    <scope>IDENTIFICATION</scope>
</reference>
<sequence length="942" mass="111229">MRIWRKSHRKKKTGSRRMKETSKMSNVSLSLKCFSNNVNGLNSPIKRKVIFNKLKKERCSIIALQETHISQKYSYLLKNETLGMEFISADKEKKRGVVIYVDPKLNAAEQFKDTEGRMIAVMIDSILGKILLCNVYMPNGPKTKFVKALRENIEKVECDQIVLFGDFNGVLDIHKDKTKQKTNKKISGALPKNLLLLKEEYDLVDAWRECNPEEADYTHYSSRHQTWARIDMIWVSKSILPKINNIQILPREASDHCPISMQINKELTTKYWRLNENLLRQEEDISKINKMTTEYFRFNDNGETSPQIVWDAYKAVARGFLIQLNSGKKKKREAEEENLKREIMRREKELKNKPRNKKLVRSLELLKKQKKSLEIENMARQLKWVKQNSFENANKPGRWLARLIRKKKQNQQITKIRIQDRITTIEKEIKEAFKFFYENLYKDEGINPERVMEYLGKQKLEKISEEQRLKLNKEISEEEILKVIRKLESNKAPGPDGFTGGFYKLEHSEVIRYLRKLMNIALQEGVVPDSWKEARITMIPKEGSDLTDVRNFRPISLLNSDYKIFTKILANRLNEFLSDWISEEQTGFLPSRNIKDNVRTIIDAIEYYDQNIQKEVGFLALDAEKAFDNLNWQFFKLMFQELDMGLQFQNGINSIYSDQWARIIINGDVTEKFRIEKGTRQGCPLSPLIFIFALELLLKAINRDEKLQGIRIDKQNYKYRAFADDVICIIEYPKQNIHNWFDKIGEFGRVAGFKINKKKTMILTKNMSKEKQKELKDTSGLEIPSKIKYLGIWISAKNNQLLDLNYTLKWSEIQQDLKKWTSLNLSLMGRIAAIKMNILPRLMYLFQNIPIIRKPKLFKDWQKEIMKFIWKNKRPRIKYTTMISTKNTGGFGVPDLRLYHEASALYWIKDWIKLEEKKLLILEGHDLRRGWHGYLWYEKSKI</sequence>
<dbReference type="InterPro" id="IPR036691">
    <property type="entry name" value="Endo/exonu/phosph_ase_sf"/>
</dbReference>
<proteinExistence type="predicted"/>
<reference evidence="4 5" key="1">
    <citation type="submission" date="2009-12" db="EMBL/GenBank/DDBJ databases">
        <title>The Genome Sequence of Anolis carolinensis (Green Anole Lizard).</title>
        <authorList>
            <consortium name="The Genome Sequencing Platform"/>
            <person name="Di Palma F."/>
            <person name="Alfoldi J."/>
            <person name="Heiman D."/>
            <person name="Young S."/>
            <person name="Grabherr M."/>
            <person name="Johnson J."/>
            <person name="Lander E.S."/>
            <person name="Lindblad-Toh K."/>
        </authorList>
    </citation>
    <scope>NUCLEOTIDE SEQUENCE [LARGE SCALE GENOMIC DNA]</scope>
    <source>
        <strain evidence="4 5">JBL SC #1</strain>
    </source>
</reference>
<dbReference type="SUPFAM" id="SSF56672">
    <property type="entry name" value="DNA/RNA polymerases"/>
    <property type="match status" value="1"/>
</dbReference>
<dbReference type="Pfam" id="PF00078">
    <property type="entry name" value="RVT_1"/>
    <property type="match status" value="1"/>
</dbReference>
<dbReference type="PANTHER" id="PTHR31635:SF196">
    <property type="entry name" value="REVERSE TRANSCRIPTASE DOMAIN-CONTAINING PROTEIN-RELATED"/>
    <property type="match status" value="1"/>
</dbReference>
<accession>A0A803SZA2</accession>
<evidence type="ECO:0000313" key="4">
    <source>
        <dbReference type="Ensembl" id="ENSACAP00000028292.1"/>
    </source>
</evidence>
<dbReference type="GeneTree" id="ENSGT01150000286916"/>
<feature type="region of interest" description="Disordered" evidence="2">
    <location>
        <begin position="1"/>
        <end position="21"/>
    </location>
</feature>
<dbReference type="AlphaFoldDB" id="A0A803SZA2"/>
<reference evidence="4" key="3">
    <citation type="submission" date="2025-09" db="UniProtKB">
        <authorList>
            <consortium name="Ensembl"/>
        </authorList>
    </citation>
    <scope>IDENTIFICATION</scope>
</reference>
<dbReference type="Proteomes" id="UP000001646">
    <property type="component" value="Chromosome 2"/>
</dbReference>
<dbReference type="InParanoid" id="A0A803SZA2"/>